<dbReference type="InterPro" id="IPR013656">
    <property type="entry name" value="PAS_4"/>
</dbReference>
<protein>
    <recommendedName>
        <fullName evidence="3">histidine kinase</fullName>
        <ecNumber evidence="3">2.7.13.3</ecNumber>
    </recommendedName>
</protein>
<dbReference type="EMBL" id="QXDL01000245">
    <property type="protein sequence ID" value="RIH79539.1"/>
    <property type="molecule type" value="Genomic_DNA"/>
</dbReference>
<dbReference type="GO" id="GO:0000155">
    <property type="term" value="F:phosphorelay sensor kinase activity"/>
    <property type="evidence" value="ECO:0007669"/>
    <property type="project" value="InterPro"/>
</dbReference>
<dbReference type="CDD" id="cd00130">
    <property type="entry name" value="PAS"/>
    <property type="match status" value="2"/>
</dbReference>
<dbReference type="SMART" id="SM00387">
    <property type="entry name" value="HATPase_c"/>
    <property type="match status" value="1"/>
</dbReference>
<dbReference type="PROSITE" id="PS50112">
    <property type="entry name" value="PAS"/>
    <property type="match status" value="2"/>
</dbReference>
<dbReference type="Pfam" id="PF00512">
    <property type="entry name" value="HisKA"/>
    <property type="match status" value="1"/>
</dbReference>
<keyword evidence="8" id="KW-0812">Transmembrane</keyword>
<dbReference type="GO" id="GO:0000166">
    <property type="term" value="F:nucleotide binding"/>
    <property type="evidence" value="ECO:0007669"/>
    <property type="project" value="UniProtKB-KW"/>
</dbReference>
<dbReference type="SUPFAM" id="SSF55874">
    <property type="entry name" value="ATPase domain of HSP90 chaperone/DNA topoisomerase II/histidine kinase"/>
    <property type="match status" value="1"/>
</dbReference>
<dbReference type="Pfam" id="PF08448">
    <property type="entry name" value="PAS_4"/>
    <property type="match status" value="1"/>
</dbReference>
<proteinExistence type="predicted"/>
<accession>A0A399E8N0</accession>
<keyword evidence="13" id="KW-0902">Two-component regulatory system</keyword>
<evidence type="ECO:0000256" key="13">
    <source>
        <dbReference type="ARBA" id="ARBA00023012"/>
    </source>
</evidence>
<evidence type="ECO:0000256" key="1">
    <source>
        <dbReference type="ARBA" id="ARBA00000085"/>
    </source>
</evidence>
<evidence type="ECO:0000259" key="17">
    <source>
        <dbReference type="PROSITE" id="PS50113"/>
    </source>
</evidence>
<feature type="domain" description="PAS" evidence="16">
    <location>
        <begin position="493"/>
        <end position="537"/>
    </location>
</feature>
<keyword evidence="7 18" id="KW-0808">Transferase</keyword>
<keyword evidence="6" id="KW-0597">Phosphoprotein</keyword>
<dbReference type="Gene3D" id="3.30.450.40">
    <property type="match status" value="2"/>
</dbReference>
<comment type="catalytic activity">
    <reaction evidence="1">
        <text>ATP + protein L-histidine = ADP + protein N-phospho-L-histidine.</text>
        <dbReference type="EC" id="2.7.13.3"/>
    </reaction>
</comment>
<dbReference type="InterPro" id="IPR035965">
    <property type="entry name" value="PAS-like_dom_sf"/>
</dbReference>
<comment type="caution">
    <text evidence="18">The sequence shown here is derived from an EMBL/GenBank/DDBJ whole genome shotgun (WGS) entry which is preliminary data.</text>
</comment>
<dbReference type="Pfam" id="PF01590">
    <property type="entry name" value="GAF"/>
    <property type="match status" value="1"/>
</dbReference>
<evidence type="ECO:0000256" key="8">
    <source>
        <dbReference type="ARBA" id="ARBA00022692"/>
    </source>
</evidence>
<dbReference type="InterPro" id="IPR000700">
    <property type="entry name" value="PAS-assoc_C"/>
</dbReference>
<dbReference type="Gene3D" id="2.10.70.100">
    <property type="match status" value="1"/>
</dbReference>
<evidence type="ECO:0000256" key="7">
    <source>
        <dbReference type="ARBA" id="ARBA00022679"/>
    </source>
</evidence>
<dbReference type="Gene3D" id="1.10.287.130">
    <property type="match status" value="1"/>
</dbReference>
<feature type="domain" description="PAC" evidence="17">
    <location>
        <begin position="440"/>
        <end position="492"/>
    </location>
</feature>
<evidence type="ECO:0000256" key="4">
    <source>
        <dbReference type="ARBA" id="ARBA00022475"/>
    </source>
</evidence>
<evidence type="ECO:0000313" key="18">
    <source>
        <dbReference type="EMBL" id="RIH79539.1"/>
    </source>
</evidence>
<dbReference type="FunFam" id="2.10.70.100:FF:000001">
    <property type="entry name" value="Sensory transduction histidine kinase"/>
    <property type="match status" value="1"/>
</dbReference>
<evidence type="ECO:0000259" key="15">
    <source>
        <dbReference type="PROSITE" id="PS50109"/>
    </source>
</evidence>
<dbReference type="InterPro" id="IPR001610">
    <property type="entry name" value="PAC"/>
</dbReference>
<evidence type="ECO:0000256" key="9">
    <source>
        <dbReference type="ARBA" id="ARBA00022737"/>
    </source>
</evidence>
<dbReference type="SUPFAM" id="SSF55785">
    <property type="entry name" value="PYP-like sensor domain (PAS domain)"/>
    <property type="match status" value="2"/>
</dbReference>
<dbReference type="FunFam" id="3.30.450.20:FF:000099">
    <property type="entry name" value="Sensory box sensor histidine kinase"/>
    <property type="match status" value="1"/>
</dbReference>
<keyword evidence="4" id="KW-1003">Cell membrane</keyword>
<feature type="domain" description="PAC" evidence="17">
    <location>
        <begin position="566"/>
        <end position="618"/>
    </location>
</feature>
<dbReference type="Proteomes" id="UP000265715">
    <property type="component" value="Unassembled WGS sequence"/>
</dbReference>
<dbReference type="EC" id="2.7.13.3" evidence="3"/>
<dbReference type="SMART" id="SM00091">
    <property type="entry name" value="PAS"/>
    <property type="match status" value="2"/>
</dbReference>
<dbReference type="SUPFAM" id="SSF47384">
    <property type="entry name" value="Homodimeric domain of signal transducing histidine kinase"/>
    <property type="match status" value="1"/>
</dbReference>
<evidence type="ECO:0000313" key="19">
    <source>
        <dbReference type="Proteomes" id="UP000265715"/>
    </source>
</evidence>
<feature type="domain" description="Histidine kinase" evidence="15">
    <location>
        <begin position="636"/>
        <end position="850"/>
    </location>
</feature>
<keyword evidence="9" id="KW-0677">Repeat</keyword>
<dbReference type="FunFam" id="3.30.565.10:FF:000006">
    <property type="entry name" value="Sensor histidine kinase WalK"/>
    <property type="match status" value="1"/>
</dbReference>
<dbReference type="GO" id="GO:0005886">
    <property type="term" value="C:plasma membrane"/>
    <property type="evidence" value="ECO:0007669"/>
    <property type="project" value="UniProtKB-SubCell"/>
</dbReference>
<feature type="domain" description="PAS" evidence="16">
    <location>
        <begin position="364"/>
        <end position="436"/>
    </location>
</feature>
<comment type="subcellular location">
    <subcellularLocation>
        <location evidence="2">Cell inner membrane</location>
        <topology evidence="2">Multi-pass membrane protein</topology>
    </subcellularLocation>
</comment>
<evidence type="ECO:0000256" key="12">
    <source>
        <dbReference type="ARBA" id="ARBA00022989"/>
    </source>
</evidence>
<dbReference type="Pfam" id="PF08447">
    <property type="entry name" value="PAS_3"/>
    <property type="match status" value="1"/>
</dbReference>
<dbReference type="Gene3D" id="3.30.565.10">
    <property type="entry name" value="Histidine kinase-like ATPase, C-terminal domain"/>
    <property type="match status" value="1"/>
</dbReference>
<keyword evidence="10" id="KW-0547">Nucleotide-binding</keyword>
<evidence type="ECO:0000256" key="6">
    <source>
        <dbReference type="ARBA" id="ARBA00022553"/>
    </source>
</evidence>
<dbReference type="InterPro" id="IPR036890">
    <property type="entry name" value="HATPase_C_sf"/>
</dbReference>
<evidence type="ECO:0000256" key="11">
    <source>
        <dbReference type="ARBA" id="ARBA00022777"/>
    </source>
</evidence>
<dbReference type="PANTHER" id="PTHR43304:SF1">
    <property type="entry name" value="PAC DOMAIN-CONTAINING PROTEIN"/>
    <property type="match status" value="1"/>
</dbReference>
<dbReference type="AlphaFoldDB" id="A0A399E8N0"/>
<reference evidence="18 19" key="1">
    <citation type="submission" date="2018-08" db="EMBL/GenBank/DDBJ databases">
        <title>Meiothermus terrae DSM 26712 genome sequencing project.</title>
        <authorList>
            <person name="Da Costa M.S."/>
            <person name="Albuquerque L."/>
            <person name="Raposo P."/>
            <person name="Froufe H.J.C."/>
            <person name="Barroso C.S."/>
            <person name="Egas C."/>
        </authorList>
    </citation>
    <scope>NUCLEOTIDE SEQUENCE [LARGE SCALE GENOMIC DNA]</scope>
    <source>
        <strain evidence="18 19">DSM 26712</strain>
    </source>
</reference>
<name>A0A399E8N0_9DEIN</name>
<dbReference type="InterPro" id="IPR003018">
    <property type="entry name" value="GAF"/>
</dbReference>
<dbReference type="SUPFAM" id="SSF55781">
    <property type="entry name" value="GAF domain-like"/>
    <property type="match status" value="2"/>
</dbReference>
<keyword evidence="11" id="KW-0418">Kinase</keyword>
<dbReference type="InterPro" id="IPR003594">
    <property type="entry name" value="HATPase_dom"/>
</dbReference>
<dbReference type="InterPro" id="IPR004358">
    <property type="entry name" value="Sig_transdc_His_kin-like_C"/>
</dbReference>
<dbReference type="SMART" id="SM00388">
    <property type="entry name" value="HisKA"/>
    <property type="match status" value="1"/>
</dbReference>
<dbReference type="InterPro" id="IPR003661">
    <property type="entry name" value="HisK_dim/P_dom"/>
</dbReference>
<dbReference type="InterPro" id="IPR036097">
    <property type="entry name" value="HisK_dim/P_sf"/>
</dbReference>
<dbReference type="Gene3D" id="3.30.450.20">
    <property type="entry name" value="PAS domain"/>
    <property type="match status" value="2"/>
</dbReference>
<evidence type="ECO:0000256" key="5">
    <source>
        <dbReference type="ARBA" id="ARBA00022519"/>
    </source>
</evidence>
<evidence type="ECO:0000256" key="10">
    <source>
        <dbReference type="ARBA" id="ARBA00022741"/>
    </source>
</evidence>
<dbReference type="CDD" id="cd00075">
    <property type="entry name" value="HATPase"/>
    <property type="match status" value="1"/>
</dbReference>
<dbReference type="SMART" id="SM00065">
    <property type="entry name" value="GAF"/>
    <property type="match status" value="2"/>
</dbReference>
<evidence type="ECO:0000259" key="16">
    <source>
        <dbReference type="PROSITE" id="PS50112"/>
    </source>
</evidence>
<dbReference type="NCBIfam" id="TIGR00229">
    <property type="entry name" value="sensory_box"/>
    <property type="match status" value="2"/>
</dbReference>
<keyword evidence="12" id="KW-1133">Transmembrane helix</keyword>
<sequence>MGTFTDVHERKVQEERLSFLAAASERLSLSRDPRQTLAEVARLAVPVLGDWCAVYLPGSGGTLEPLVVHPADEARVELVQRMLRRYPIRRDAPQGTGAAYRTGKPQLLPVITDALLEARVADPERLAVLKGLELRSGMSLPMVWGGEVLGVIDVASSDPHRRYGEADVALGEEFARRAAAALANARLFAQERRGRQRAEVLRRLAQALAVTLEPAGVCEVAMREASGVLGAVYGGLYLLEGEALRAVSWTERGSALRERYREVPLVAGVPLADSARDGRPRWFGSAADYARQYPHLEAQIRALGTEASVSLPLAADGRVLGCLVFAFADVREWDSEERDFLLTLSGLVAQALERARLYEGLRASEERLRLALQSGRMGAWDWDTLTGEQRWSPEQEALFGLGPGTLHHHVNDFFRLVHPDDRERIAANAERAAAAGEEFVEEEYRIVRPDGQVRWIASRSRFYRDDAGRVVRMSGVNMDVTGRKQAEEALRESEERFRQLAETIPQLAWMADASGHIFWYNQRWYDYTGTTLEEMEGWGWQKVHDPGLLPEVLRRWRASLQSGEPFDMTFPLRGADGVFRPFLTRVMPFRDASGRVTRWFGTNTDVTERQRAEEALRQSEERYRRLAEAQKRFVADAAHELRAPLTAIQGNLELLLHFRDMGEPDYTEALTDAAREAQRLSRLVNDMLALARGDAGLRLRLGPVRLDEVLREAFATARSLSNSHRLELGPLPPLTVPGDRDRLKQLALILLENALKYTPAGGAVRLGLERSGGWAELRVVDTGVGIAPEHLPHVFERFYRADPSRSRDSGGTGLGLSIAKWVVEQHGGEIRLQSEPGKGTTAVVRLPVGEGIGGALP</sequence>
<evidence type="ECO:0000256" key="2">
    <source>
        <dbReference type="ARBA" id="ARBA00004429"/>
    </source>
</evidence>
<gene>
    <name evidence="18" type="primary">phoR_6</name>
    <name evidence="18" type="ORF">Mterra_03589</name>
</gene>
<dbReference type="InterPro" id="IPR000014">
    <property type="entry name" value="PAS"/>
</dbReference>
<dbReference type="Pfam" id="PF13185">
    <property type="entry name" value="GAF_2"/>
    <property type="match status" value="1"/>
</dbReference>
<dbReference type="SMART" id="SM00086">
    <property type="entry name" value="PAC"/>
    <property type="match status" value="2"/>
</dbReference>
<dbReference type="Pfam" id="PF02518">
    <property type="entry name" value="HATPase_c"/>
    <property type="match status" value="1"/>
</dbReference>
<dbReference type="CDD" id="cd00082">
    <property type="entry name" value="HisKA"/>
    <property type="match status" value="1"/>
</dbReference>
<dbReference type="InterPro" id="IPR005467">
    <property type="entry name" value="His_kinase_dom"/>
</dbReference>
<dbReference type="PANTHER" id="PTHR43304">
    <property type="entry name" value="PHYTOCHROME-LIKE PROTEIN CPH1"/>
    <property type="match status" value="1"/>
</dbReference>
<organism evidence="18 19">
    <name type="scientific">Calidithermus terrae</name>
    <dbReference type="NCBI Taxonomy" id="1408545"/>
    <lineage>
        <taxon>Bacteria</taxon>
        <taxon>Thermotogati</taxon>
        <taxon>Deinococcota</taxon>
        <taxon>Deinococci</taxon>
        <taxon>Thermales</taxon>
        <taxon>Thermaceae</taxon>
        <taxon>Calidithermus</taxon>
    </lineage>
</organism>
<evidence type="ECO:0000256" key="14">
    <source>
        <dbReference type="ARBA" id="ARBA00023136"/>
    </source>
</evidence>
<evidence type="ECO:0000256" key="3">
    <source>
        <dbReference type="ARBA" id="ARBA00012438"/>
    </source>
</evidence>
<dbReference type="InterPro" id="IPR052162">
    <property type="entry name" value="Sensor_kinase/Photoreceptor"/>
</dbReference>
<dbReference type="FunFam" id="1.10.287.130:FF:000001">
    <property type="entry name" value="Two-component sensor histidine kinase"/>
    <property type="match status" value="1"/>
</dbReference>
<keyword evidence="14" id="KW-0472">Membrane</keyword>
<dbReference type="InterPro" id="IPR029016">
    <property type="entry name" value="GAF-like_dom_sf"/>
</dbReference>
<dbReference type="InterPro" id="IPR013655">
    <property type="entry name" value="PAS_fold_3"/>
</dbReference>
<dbReference type="PROSITE" id="PS50113">
    <property type="entry name" value="PAC"/>
    <property type="match status" value="2"/>
</dbReference>
<dbReference type="PRINTS" id="PR00344">
    <property type="entry name" value="BCTRLSENSOR"/>
</dbReference>
<keyword evidence="19" id="KW-1185">Reference proteome</keyword>
<dbReference type="PROSITE" id="PS50109">
    <property type="entry name" value="HIS_KIN"/>
    <property type="match status" value="1"/>
</dbReference>
<keyword evidence="5" id="KW-0997">Cell inner membrane</keyword>